<organism evidence="9 10">
    <name type="scientific">Paracoccus thiocyanatus</name>
    <dbReference type="NCBI Taxonomy" id="34006"/>
    <lineage>
        <taxon>Bacteria</taxon>
        <taxon>Pseudomonadati</taxon>
        <taxon>Pseudomonadota</taxon>
        <taxon>Alphaproteobacteria</taxon>
        <taxon>Rhodobacterales</taxon>
        <taxon>Paracoccaceae</taxon>
        <taxon>Paracoccus</taxon>
    </lineage>
</organism>
<name>A0A1N6YL84_9RHOB</name>
<dbReference type="Pfam" id="PF08085">
    <property type="entry name" value="Entericidin"/>
    <property type="match status" value="1"/>
</dbReference>
<keyword evidence="6" id="KW-0449">Lipoprotein</keyword>
<proteinExistence type="inferred from homology"/>
<keyword evidence="5" id="KW-0564">Palmitate</keyword>
<accession>A0A1N6YL84</accession>
<keyword evidence="4" id="KW-0472">Membrane</keyword>
<evidence type="ECO:0000256" key="7">
    <source>
        <dbReference type="SAM" id="MobiDB-lite"/>
    </source>
</evidence>
<feature type="compositionally biased region" description="Polar residues" evidence="7">
    <location>
        <begin position="40"/>
        <end position="49"/>
    </location>
</feature>
<feature type="region of interest" description="Disordered" evidence="7">
    <location>
        <begin position="40"/>
        <end position="69"/>
    </location>
</feature>
<dbReference type="InterPro" id="IPR012556">
    <property type="entry name" value="Entericidin"/>
</dbReference>
<feature type="signal peptide" evidence="8">
    <location>
        <begin position="1"/>
        <end position="17"/>
    </location>
</feature>
<gene>
    <name evidence="9" type="ORF">SAMN05421641_12742</name>
</gene>
<dbReference type="AlphaFoldDB" id="A0A1N6YL84"/>
<evidence type="ECO:0000313" key="10">
    <source>
        <dbReference type="Proteomes" id="UP000323956"/>
    </source>
</evidence>
<comment type="similarity">
    <text evidence="1">Belongs to the EcnA/EcnB lipoprotein family.</text>
</comment>
<reference evidence="9 10" key="1">
    <citation type="submission" date="2017-01" db="EMBL/GenBank/DDBJ databases">
        <authorList>
            <person name="Varghese N."/>
            <person name="Submissions S."/>
        </authorList>
    </citation>
    <scope>NUCLEOTIDE SEQUENCE [LARGE SCALE GENOMIC DNA]</scope>
    <source>
        <strain evidence="9 10">ATCC 700171</strain>
    </source>
</reference>
<feature type="compositionally biased region" description="Pro residues" evidence="7">
    <location>
        <begin position="58"/>
        <end position="69"/>
    </location>
</feature>
<evidence type="ECO:0000256" key="5">
    <source>
        <dbReference type="ARBA" id="ARBA00023139"/>
    </source>
</evidence>
<feature type="chain" id="PRO_5009939768" evidence="8">
    <location>
        <begin position="18"/>
        <end position="69"/>
    </location>
</feature>
<evidence type="ECO:0000256" key="8">
    <source>
        <dbReference type="SAM" id="SignalP"/>
    </source>
</evidence>
<evidence type="ECO:0000256" key="2">
    <source>
        <dbReference type="ARBA" id="ARBA00022475"/>
    </source>
</evidence>
<dbReference type="PROSITE" id="PS51257">
    <property type="entry name" value="PROKAR_LIPOPROTEIN"/>
    <property type="match status" value="1"/>
</dbReference>
<dbReference type="Proteomes" id="UP000323956">
    <property type="component" value="Unassembled WGS sequence"/>
</dbReference>
<evidence type="ECO:0000256" key="3">
    <source>
        <dbReference type="ARBA" id="ARBA00022729"/>
    </source>
</evidence>
<keyword evidence="3 8" id="KW-0732">Signal</keyword>
<dbReference type="OrthoDB" id="7363288at2"/>
<dbReference type="EMBL" id="FTMK01000027">
    <property type="protein sequence ID" value="SIR15221.1"/>
    <property type="molecule type" value="Genomic_DNA"/>
</dbReference>
<evidence type="ECO:0000256" key="4">
    <source>
        <dbReference type="ARBA" id="ARBA00023136"/>
    </source>
</evidence>
<evidence type="ECO:0000313" key="9">
    <source>
        <dbReference type="EMBL" id="SIR15221.1"/>
    </source>
</evidence>
<protein>
    <submittedName>
        <fullName evidence="9">Predicted small secreted protein</fullName>
    </submittedName>
</protein>
<sequence length="69" mass="7130">MRRITTIALCLAGLAVAGCETMRGAGRDMQTAGHLLSEQAESSQVQMGQAPSAAPATPYMPPADPAIPY</sequence>
<dbReference type="RefSeq" id="WP_149766569.1">
    <property type="nucleotide sequence ID" value="NZ_FTMK01000027.1"/>
</dbReference>
<evidence type="ECO:0000256" key="1">
    <source>
        <dbReference type="ARBA" id="ARBA00010296"/>
    </source>
</evidence>
<dbReference type="GO" id="GO:0009636">
    <property type="term" value="P:response to toxic substance"/>
    <property type="evidence" value="ECO:0007669"/>
    <property type="project" value="InterPro"/>
</dbReference>
<evidence type="ECO:0000256" key="6">
    <source>
        <dbReference type="ARBA" id="ARBA00023288"/>
    </source>
</evidence>
<dbReference type="GO" id="GO:0016020">
    <property type="term" value="C:membrane"/>
    <property type="evidence" value="ECO:0007669"/>
    <property type="project" value="InterPro"/>
</dbReference>
<keyword evidence="2" id="KW-1003">Cell membrane</keyword>